<dbReference type="Proteomes" id="UP000015100">
    <property type="component" value="Unassembled WGS sequence"/>
</dbReference>
<gene>
    <name evidence="4" type="ORF">H072_11032</name>
</gene>
<keyword evidence="1" id="KW-0472">Membrane</keyword>
<feature type="chain" id="PRO_5004547400" description="DUF7136 domain-containing protein" evidence="2">
    <location>
        <begin position="25"/>
        <end position="267"/>
    </location>
</feature>
<evidence type="ECO:0000313" key="4">
    <source>
        <dbReference type="EMBL" id="EPS35539.1"/>
    </source>
</evidence>
<reference evidence="5" key="2">
    <citation type="submission" date="2013-04" db="EMBL/GenBank/DDBJ databases">
        <title>Genomic mechanisms accounting for the adaptation to parasitism in nematode-trapping fungi.</title>
        <authorList>
            <person name="Ahren D.G."/>
        </authorList>
    </citation>
    <scope>NUCLEOTIDE SEQUENCE [LARGE SCALE GENOMIC DNA]</scope>
    <source>
        <strain evidence="5">CBS 200.50</strain>
    </source>
</reference>
<evidence type="ECO:0000259" key="3">
    <source>
        <dbReference type="Pfam" id="PF23584"/>
    </source>
</evidence>
<dbReference type="OMA" id="CNGLNPP"/>
<dbReference type="InterPro" id="IPR055560">
    <property type="entry name" value="DUF7136"/>
</dbReference>
<dbReference type="HOGENOM" id="CLU_058866_1_0_1"/>
<protein>
    <recommendedName>
        <fullName evidence="3">DUF7136 domain-containing protein</fullName>
    </recommendedName>
</protein>
<feature type="signal peptide" evidence="2">
    <location>
        <begin position="1"/>
        <end position="24"/>
    </location>
</feature>
<evidence type="ECO:0000256" key="2">
    <source>
        <dbReference type="SAM" id="SignalP"/>
    </source>
</evidence>
<dbReference type="Pfam" id="PF23584">
    <property type="entry name" value="DUF7136"/>
    <property type="match status" value="1"/>
</dbReference>
<dbReference type="EMBL" id="AQGS01001127">
    <property type="protein sequence ID" value="EPS35539.1"/>
    <property type="molecule type" value="Genomic_DNA"/>
</dbReference>
<dbReference type="AlphaFoldDB" id="S7ZYK8"/>
<accession>S7ZYK8</accession>
<name>S7ZYK8_DACHA</name>
<feature type="domain" description="DUF7136" evidence="3">
    <location>
        <begin position="24"/>
        <end position="238"/>
    </location>
</feature>
<keyword evidence="1" id="KW-1133">Transmembrane helix</keyword>
<organism evidence="4 5">
    <name type="scientific">Dactylellina haptotyla (strain CBS 200.50)</name>
    <name type="common">Nematode-trapping fungus</name>
    <name type="synonym">Monacrosporium haptotylum</name>
    <dbReference type="NCBI Taxonomy" id="1284197"/>
    <lineage>
        <taxon>Eukaryota</taxon>
        <taxon>Fungi</taxon>
        <taxon>Dikarya</taxon>
        <taxon>Ascomycota</taxon>
        <taxon>Pezizomycotina</taxon>
        <taxon>Orbiliomycetes</taxon>
        <taxon>Orbiliales</taxon>
        <taxon>Orbiliaceae</taxon>
        <taxon>Dactylellina</taxon>
    </lineage>
</organism>
<proteinExistence type="predicted"/>
<dbReference type="OrthoDB" id="4490227at2759"/>
<evidence type="ECO:0000313" key="5">
    <source>
        <dbReference type="Proteomes" id="UP000015100"/>
    </source>
</evidence>
<evidence type="ECO:0000256" key="1">
    <source>
        <dbReference type="SAM" id="Phobius"/>
    </source>
</evidence>
<dbReference type="eggNOG" id="ENOG502SP4D">
    <property type="taxonomic scope" value="Eukaryota"/>
</dbReference>
<keyword evidence="1" id="KW-0812">Transmembrane</keyword>
<dbReference type="PROSITE" id="PS51257">
    <property type="entry name" value="PROKAR_LIPOPROTEIN"/>
    <property type="match status" value="1"/>
</dbReference>
<sequence>MHPISRAIWSLVGSLACVGTIVNAAGVAEIDIVFPRTNGTYAPTEKFPIVFAVQNIELAKVLVPAFFSFVRNGTNMTLSFGHSTQEPTWGNYSSEPYFVWRYVNIDTEGPYEVFSTVSWRSCDESSDQVAILSNTTNFLVPFTIKRGAQDADLVAATDDDKICSAKGIAINFTNRTYDVPPNPIVDRQPSGTCAVLASASPTVTANPCRVKIDSAVVASMDAWYHAALCKGLNPPADCPKENNAGKLATVAVASFAAVLGAIGFILA</sequence>
<keyword evidence="2" id="KW-0732">Signal</keyword>
<keyword evidence="5" id="KW-1185">Reference proteome</keyword>
<reference evidence="4 5" key="1">
    <citation type="journal article" date="2013" name="PLoS Genet.">
        <title>Genomic mechanisms accounting for the adaptation to parasitism in nematode-trapping fungi.</title>
        <authorList>
            <person name="Meerupati T."/>
            <person name="Andersson K.M."/>
            <person name="Friman E."/>
            <person name="Kumar D."/>
            <person name="Tunlid A."/>
            <person name="Ahren D."/>
        </authorList>
    </citation>
    <scope>NUCLEOTIDE SEQUENCE [LARGE SCALE GENOMIC DNA]</scope>
    <source>
        <strain evidence="4 5">CBS 200.50</strain>
    </source>
</reference>
<dbReference type="STRING" id="1284197.S7ZYK8"/>
<feature type="transmembrane region" description="Helical" evidence="1">
    <location>
        <begin position="247"/>
        <end position="266"/>
    </location>
</feature>
<comment type="caution">
    <text evidence="4">The sequence shown here is derived from an EMBL/GenBank/DDBJ whole genome shotgun (WGS) entry which is preliminary data.</text>
</comment>